<dbReference type="GO" id="GO:0004519">
    <property type="term" value="F:endonuclease activity"/>
    <property type="evidence" value="ECO:0007669"/>
    <property type="project" value="UniProtKB-KW"/>
</dbReference>
<proteinExistence type="predicted"/>
<comment type="caution">
    <text evidence="2">The sequence shown here is derived from an EMBL/GenBank/DDBJ whole genome shotgun (WGS) entry which is preliminary data.</text>
</comment>
<dbReference type="Pfam" id="PF14528">
    <property type="entry name" value="LAGLIDADG_3"/>
    <property type="match status" value="1"/>
</dbReference>
<reference evidence="2" key="1">
    <citation type="submission" date="2022-02" db="EMBL/GenBank/DDBJ databases">
        <title>Halalkalibacter sp. nov. isolated from Lonar Lake, India.</title>
        <authorList>
            <person name="Joshi A."/>
            <person name="Thite S."/>
            <person name="Lodha T."/>
        </authorList>
    </citation>
    <scope>NUCLEOTIDE SEQUENCE</scope>
    <source>
        <strain evidence="2">MEB205</strain>
    </source>
</reference>
<keyword evidence="2" id="KW-0255">Endonuclease</keyword>
<dbReference type="RefSeq" id="WP_250097910.1">
    <property type="nucleotide sequence ID" value="NZ_JAKRYL010000022.1"/>
</dbReference>
<dbReference type="SUPFAM" id="SSF55608">
    <property type="entry name" value="Homing endonucleases"/>
    <property type="match status" value="1"/>
</dbReference>
<protein>
    <submittedName>
        <fullName evidence="2">LAGLIDADG family homing endonuclease</fullName>
    </submittedName>
</protein>
<keyword evidence="2" id="KW-0540">Nuclease</keyword>
<gene>
    <name evidence="2" type="ORF">MF646_18055</name>
</gene>
<dbReference type="Gene3D" id="3.10.28.10">
    <property type="entry name" value="Homing endonucleases"/>
    <property type="match status" value="1"/>
</dbReference>
<dbReference type="EMBL" id="JAKRYL010000022">
    <property type="protein sequence ID" value="MCL7749026.1"/>
    <property type="molecule type" value="Genomic_DNA"/>
</dbReference>
<evidence type="ECO:0000313" key="3">
    <source>
        <dbReference type="Proteomes" id="UP001139150"/>
    </source>
</evidence>
<keyword evidence="3" id="KW-1185">Reference proteome</keyword>
<dbReference type="InterPro" id="IPR027434">
    <property type="entry name" value="Homing_endonucl"/>
</dbReference>
<dbReference type="AlphaFoldDB" id="A0A9X2CVK9"/>
<accession>A0A9X2CVK9</accession>
<evidence type="ECO:0000259" key="1">
    <source>
        <dbReference type="Pfam" id="PF14528"/>
    </source>
</evidence>
<name>A0A9X2CVK9_9BACI</name>
<keyword evidence="2" id="KW-0378">Hydrolase</keyword>
<dbReference type="Proteomes" id="UP001139150">
    <property type="component" value="Unassembled WGS sequence"/>
</dbReference>
<feature type="domain" description="Homing endonuclease LAGLIDADG" evidence="1">
    <location>
        <begin position="6"/>
        <end position="63"/>
    </location>
</feature>
<organism evidence="2 3">
    <name type="scientific">Halalkalibacter alkaliphilus</name>
    <dbReference type="NCBI Taxonomy" id="2917993"/>
    <lineage>
        <taxon>Bacteria</taxon>
        <taxon>Bacillati</taxon>
        <taxon>Bacillota</taxon>
        <taxon>Bacilli</taxon>
        <taxon>Bacillales</taxon>
        <taxon>Bacillaceae</taxon>
        <taxon>Halalkalibacter</taxon>
    </lineage>
</organism>
<evidence type="ECO:0000313" key="2">
    <source>
        <dbReference type="EMBL" id="MCL7749026.1"/>
    </source>
</evidence>
<dbReference type="InterPro" id="IPR004860">
    <property type="entry name" value="LAGLIDADG_dom"/>
</dbReference>
<sequence length="78" mass="8696">MLTLTEAAYLAGIVDGEGTITLTKMHRNENRRPIISIASTDKELLVYIQQLVGGYITSKKNYKPSLHKNSFVLTIKST</sequence>